<accession>A0ABD2NNY6</accession>
<reference evidence="1 2" key="1">
    <citation type="journal article" date="2021" name="BMC Biol.">
        <title>Horizontally acquired antibacterial genes associated with adaptive radiation of ladybird beetles.</title>
        <authorList>
            <person name="Li H.S."/>
            <person name="Tang X.F."/>
            <person name="Huang Y.H."/>
            <person name="Xu Z.Y."/>
            <person name="Chen M.L."/>
            <person name="Du X.Y."/>
            <person name="Qiu B.Y."/>
            <person name="Chen P.T."/>
            <person name="Zhang W."/>
            <person name="Slipinski A."/>
            <person name="Escalona H.E."/>
            <person name="Waterhouse R.M."/>
            <person name="Zwick A."/>
            <person name="Pang H."/>
        </authorList>
    </citation>
    <scope>NUCLEOTIDE SEQUENCE [LARGE SCALE GENOMIC DNA]</scope>
    <source>
        <strain evidence="1">SYSU2018</strain>
    </source>
</reference>
<dbReference type="EMBL" id="JABFTP020000124">
    <property type="protein sequence ID" value="KAL3280304.1"/>
    <property type="molecule type" value="Genomic_DNA"/>
</dbReference>
<protein>
    <submittedName>
        <fullName evidence="1">Uncharacterized protein</fullName>
    </submittedName>
</protein>
<dbReference type="Proteomes" id="UP001516400">
    <property type="component" value="Unassembled WGS sequence"/>
</dbReference>
<proteinExistence type="predicted"/>
<comment type="caution">
    <text evidence="1">The sequence shown here is derived from an EMBL/GenBank/DDBJ whole genome shotgun (WGS) entry which is preliminary data.</text>
</comment>
<dbReference type="AlphaFoldDB" id="A0ABD2NNY6"/>
<gene>
    <name evidence="1" type="ORF">HHI36_017793</name>
</gene>
<evidence type="ECO:0000313" key="2">
    <source>
        <dbReference type="Proteomes" id="UP001516400"/>
    </source>
</evidence>
<name>A0ABD2NNY6_9CUCU</name>
<evidence type="ECO:0000313" key="1">
    <source>
        <dbReference type="EMBL" id="KAL3280304.1"/>
    </source>
</evidence>
<organism evidence="1 2">
    <name type="scientific">Cryptolaemus montrouzieri</name>
    <dbReference type="NCBI Taxonomy" id="559131"/>
    <lineage>
        <taxon>Eukaryota</taxon>
        <taxon>Metazoa</taxon>
        <taxon>Ecdysozoa</taxon>
        <taxon>Arthropoda</taxon>
        <taxon>Hexapoda</taxon>
        <taxon>Insecta</taxon>
        <taxon>Pterygota</taxon>
        <taxon>Neoptera</taxon>
        <taxon>Endopterygota</taxon>
        <taxon>Coleoptera</taxon>
        <taxon>Polyphaga</taxon>
        <taxon>Cucujiformia</taxon>
        <taxon>Coccinelloidea</taxon>
        <taxon>Coccinellidae</taxon>
        <taxon>Scymninae</taxon>
        <taxon>Scymnini</taxon>
        <taxon>Cryptolaemus</taxon>
    </lineage>
</organism>
<feature type="non-terminal residue" evidence="1">
    <location>
        <position position="77"/>
    </location>
</feature>
<keyword evidence="2" id="KW-1185">Reference proteome</keyword>
<sequence>MDIPHTESCRRHLRSLWMQPITGCYILAPLTGVQDNINELQRHSSLHGHDTRARDNYVLPLGRIERTQNIFSFLGNK</sequence>